<dbReference type="EMBL" id="QSUL01000005">
    <property type="protein sequence ID" value="RGN36552.1"/>
    <property type="molecule type" value="Genomic_DNA"/>
</dbReference>
<dbReference type="RefSeq" id="WP_117724026.1">
    <property type="nucleotide sequence ID" value="NZ_QSUL01000005.1"/>
</dbReference>
<name>A0A3E5BG36_9BACE</name>
<dbReference type="Proteomes" id="UP000260983">
    <property type="component" value="Unassembled WGS sequence"/>
</dbReference>
<comment type="similarity">
    <text evidence="2 5">Belongs to the glycosyl hydrolase 43 family.</text>
</comment>
<dbReference type="CDD" id="cd08983">
    <property type="entry name" value="GH43_Bt3655-like"/>
    <property type="match status" value="1"/>
</dbReference>
<organism evidence="6 7">
    <name type="scientific">Bacteroides oleiciplenus</name>
    <dbReference type="NCBI Taxonomy" id="626931"/>
    <lineage>
        <taxon>Bacteria</taxon>
        <taxon>Pseudomonadati</taxon>
        <taxon>Bacteroidota</taxon>
        <taxon>Bacteroidia</taxon>
        <taxon>Bacteroidales</taxon>
        <taxon>Bacteroidaceae</taxon>
        <taxon>Bacteroides</taxon>
    </lineage>
</organism>
<sequence length="347" mass="39931">MYKLKQIVVVVFIFSAISLSLLAKGNKDKNGYIGYLFAYFEGAVGDRKEQEQLRFAISYDAVNWKALNSNEPILNSDDISQSGGIRDPHILRGEKGRMFYMVMTDMSTAKNGWGANPGIVMLKSDDLINWESSTIDLSKAYPEKFSNVKWMWAPQTIYDPVVGKYLIYFTIKYYENDKLDFYCAYANNDFTGFENEPILMFSPKDGGIDADIVYKDDTYHLFFKGNSKDENGKQFKSGIKQATAKTLQGPWTEYFDYLDVYHDSRTNVEGSSVFKLNNSNEYILMYDLYSSGRYEFQRSVNLYNFTSKQESFTKDFNPRHGSVISITKKEFNRLKKKWGGSASNLTK</sequence>
<evidence type="ECO:0000256" key="1">
    <source>
        <dbReference type="ARBA" id="ARBA00004834"/>
    </source>
</evidence>
<dbReference type="InterPro" id="IPR023296">
    <property type="entry name" value="Glyco_hydro_beta-prop_sf"/>
</dbReference>
<keyword evidence="6" id="KW-0119">Carbohydrate metabolism</keyword>
<dbReference type="SUPFAM" id="SSF75005">
    <property type="entry name" value="Arabinanase/levansucrase/invertase"/>
    <property type="match status" value="1"/>
</dbReference>
<evidence type="ECO:0000256" key="3">
    <source>
        <dbReference type="ARBA" id="ARBA00022801"/>
    </source>
</evidence>
<gene>
    <name evidence="6" type="ORF">DXB65_09145</name>
</gene>
<dbReference type="GO" id="GO:0045493">
    <property type="term" value="P:xylan catabolic process"/>
    <property type="evidence" value="ECO:0007669"/>
    <property type="project" value="UniProtKB-KW"/>
</dbReference>
<dbReference type="PANTHER" id="PTHR43301">
    <property type="entry name" value="ARABINAN ENDO-1,5-ALPHA-L-ARABINOSIDASE"/>
    <property type="match status" value="1"/>
</dbReference>
<dbReference type="GO" id="GO:0004553">
    <property type="term" value="F:hydrolase activity, hydrolyzing O-glycosyl compounds"/>
    <property type="evidence" value="ECO:0007669"/>
    <property type="project" value="InterPro"/>
</dbReference>
<protein>
    <submittedName>
        <fullName evidence="6">1,4-beta-xylanase</fullName>
    </submittedName>
</protein>
<comment type="caution">
    <text evidence="6">The sequence shown here is derived from an EMBL/GenBank/DDBJ whole genome shotgun (WGS) entry which is preliminary data.</text>
</comment>
<evidence type="ECO:0000256" key="2">
    <source>
        <dbReference type="ARBA" id="ARBA00009865"/>
    </source>
</evidence>
<proteinExistence type="inferred from homology"/>
<dbReference type="Gene3D" id="2.115.10.20">
    <property type="entry name" value="Glycosyl hydrolase domain, family 43"/>
    <property type="match status" value="1"/>
</dbReference>
<keyword evidence="6" id="KW-0624">Polysaccharide degradation</keyword>
<comment type="pathway">
    <text evidence="1">Glycan metabolism; L-arabinan degradation.</text>
</comment>
<dbReference type="AlphaFoldDB" id="A0A3E5BG36"/>
<reference evidence="6 7" key="1">
    <citation type="submission" date="2018-08" db="EMBL/GenBank/DDBJ databases">
        <title>A genome reference for cultivated species of the human gut microbiota.</title>
        <authorList>
            <person name="Zou Y."/>
            <person name="Xue W."/>
            <person name="Luo G."/>
        </authorList>
    </citation>
    <scope>NUCLEOTIDE SEQUENCE [LARGE SCALE GENOMIC DNA]</scope>
    <source>
        <strain evidence="6 7">OM05-15BH</strain>
    </source>
</reference>
<evidence type="ECO:0000256" key="4">
    <source>
        <dbReference type="ARBA" id="ARBA00023295"/>
    </source>
</evidence>
<keyword evidence="4 5" id="KW-0326">Glycosidase</keyword>
<evidence type="ECO:0000256" key="5">
    <source>
        <dbReference type="RuleBase" id="RU361187"/>
    </source>
</evidence>
<dbReference type="InterPro" id="IPR006710">
    <property type="entry name" value="Glyco_hydro_43"/>
</dbReference>
<evidence type="ECO:0000313" key="7">
    <source>
        <dbReference type="Proteomes" id="UP000260983"/>
    </source>
</evidence>
<dbReference type="InterPro" id="IPR050727">
    <property type="entry name" value="GH43_arabinanases"/>
</dbReference>
<evidence type="ECO:0000313" key="6">
    <source>
        <dbReference type="EMBL" id="RGN36552.1"/>
    </source>
</evidence>
<dbReference type="PANTHER" id="PTHR43301:SF3">
    <property type="entry name" value="ARABINAN ENDO-1,5-ALPHA-L-ARABINOSIDASE A-RELATED"/>
    <property type="match status" value="1"/>
</dbReference>
<accession>A0A3E5BG36</accession>
<dbReference type="Pfam" id="PF04616">
    <property type="entry name" value="Glyco_hydro_43"/>
    <property type="match status" value="1"/>
</dbReference>
<keyword evidence="6" id="KW-0858">Xylan degradation</keyword>
<keyword evidence="3 5" id="KW-0378">Hydrolase</keyword>